<sequence>MYAKCGSIEDAWRVFHEMTSNDVVYWTAMILGHVKCCLGQKALELFQQMQQEGVRTDGVTFVGVLNACASVVALDKGRLVHEQIILMPL</sequence>
<protein>
    <recommendedName>
        <fullName evidence="5">Pentatricopeptide repeat-containing protein</fullName>
    </recommendedName>
</protein>
<proteinExistence type="predicted"/>
<keyword evidence="4" id="KW-1185">Reference proteome</keyword>
<dbReference type="Proteomes" id="UP001497512">
    <property type="component" value="Chromosome 19"/>
</dbReference>
<accession>A0ABP0U4S5</accession>
<name>A0ABP0U4S5_9BRYO</name>
<dbReference type="InterPro" id="IPR011990">
    <property type="entry name" value="TPR-like_helical_dom_sf"/>
</dbReference>
<evidence type="ECO:0008006" key="5">
    <source>
        <dbReference type="Google" id="ProtNLM"/>
    </source>
</evidence>
<dbReference type="EMBL" id="OZ019911">
    <property type="protein sequence ID" value="CAK9212809.1"/>
    <property type="molecule type" value="Genomic_DNA"/>
</dbReference>
<evidence type="ECO:0000256" key="1">
    <source>
        <dbReference type="ARBA" id="ARBA00022737"/>
    </source>
</evidence>
<dbReference type="InterPro" id="IPR002885">
    <property type="entry name" value="PPR_rpt"/>
</dbReference>
<feature type="repeat" description="PPR" evidence="2">
    <location>
        <begin position="22"/>
        <end position="56"/>
    </location>
</feature>
<dbReference type="PANTHER" id="PTHR47926">
    <property type="entry name" value="PENTATRICOPEPTIDE REPEAT-CONTAINING PROTEIN"/>
    <property type="match status" value="1"/>
</dbReference>
<dbReference type="NCBIfam" id="TIGR00756">
    <property type="entry name" value="PPR"/>
    <property type="match status" value="2"/>
</dbReference>
<dbReference type="PROSITE" id="PS51375">
    <property type="entry name" value="PPR"/>
    <property type="match status" value="1"/>
</dbReference>
<reference evidence="3" key="1">
    <citation type="submission" date="2024-02" db="EMBL/GenBank/DDBJ databases">
        <authorList>
            <consortium name="ELIXIR-Norway"/>
            <consortium name="Elixir Norway"/>
        </authorList>
    </citation>
    <scope>NUCLEOTIDE SEQUENCE</scope>
</reference>
<dbReference type="InterPro" id="IPR046960">
    <property type="entry name" value="PPR_At4g14850-like_plant"/>
</dbReference>
<evidence type="ECO:0000313" key="4">
    <source>
        <dbReference type="Proteomes" id="UP001497512"/>
    </source>
</evidence>
<keyword evidence="1" id="KW-0677">Repeat</keyword>
<gene>
    <name evidence="3" type="ORF">CSSPTR1EN2_LOCUS11422</name>
</gene>
<organism evidence="3 4">
    <name type="scientific">Sphagnum troendelagicum</name>
    <dbReference type="NCBI Taxonomy" id="128251"/>
    <lineage>
        <taxon>Eukaryota</taxon>
        <taxon>Viridiplantae</taxon>
        <taxon>Streptophyta</taxon>
        <taxon>Embryophyta</taxon>
        <taxon>Bryophyta</taxon>
        <taxon>Sphagnophytina</taxon>
        <taxon>Sphagnopsida</taxon>
        <taxon>Sphagnales</taxon>
        <taxon>Sphagnaceae</taxon>
        <taxon>Sphagnum</taxon>
    </lineage>
</organism>
<dbReference type="Pfam" id="PF13041">
    <property type="entry name" value="PPR_2"/>
    <property type="match status" value="1"/>
</dbReference>
<evidence type="ECO:0000256" key="2">
    <source>
        <dbReference type="PROSITE-ProRule" id="PRU00708"/>
    </source>
</evidence>
<dbReference type="Gene3D" id="1.25.40.10">
    <property type="entry name" value="Tetratricopeptide repeat domain"/>
    <property type="match status" value="1"/>
</dbReference>
<evidence type="ECO:0000313" key="3">
    <source>
        <dbReference type="EMBL" id="CAK9212809.1"/>
    </source>
</evidence>